<protein>
    <recommendedName>
        <fullName evidence="4">Phage abortive infection protein</fullName>
    </recommendedName>
</protein>
<feature type="transmembrane region" description="Helical" evidence="1">
    <location>
        <begin position="47"/>
        <end position="70"/>
    </location>
</feature>
<dbReference type="RefSeq" id="WP_015906224.1">
    <property type="nucleotide sequence ID" value="NC_012108.1"/>
</dbReference>
<evidence type="ECO:0000256" key="1">
    <source>
        <dbReference type="SAM" id="Phobius"/>
    </source>
</evidence>
<evidence type="ECO:0008006" key="4">
    <source>
        <dbReference type="Google" id="ProtNLM"/>
    </source>
</evidence>
<gene>
    <name evidence="2" type="ordered locus">HRM2_44480</name>
</gene>
<dbReference type="EMBL" id="CP001087">
    <property type="protein sequence ID" value="ACN17504.1"/>
    <property type="molecule type" value="Genomic_DNA"/>
</dbReference>
<organism evidence="2 3">
    <name type="scientific">Desulforapulum autotrophicum (strain ATCC 43914 / DSM 3382 / VKM B-1955 / HRM2)</name>
    <name type="common">Desulfobacterium autotrophicum</name>
    <dbReference type="NCBI Taxonomy" id="177437"/>
    <lineage>
        <taxon>Bacteria</taxon>
        <taxon>Pseudomonadati</taxon>
        <taxon>Thermodesulfobacteriota</taxon>
        <taxon>Desulfobacteria</taxon>
        <taxon>Desulfobacterales</taxon>
        <taxon>Desulfobacteraceae</taxon>
        <taxon>Desulforapulum</taxon>
    </lineage>
</organism>
<evidence type="ECO:0000313" key="3">
    <source>
        <dbReference type="Proteomes" id="UP000000442"/>
    </source>
</evidence>
<evidence type="ECO:0000313" key="2">
    <source>
        <dbReference type="EMBL" id="ACN17504.1"/>
    </source>
</evidence>
<keyword evidence="1" id="KW-1133">Transmembrane helix</keyword>
<sequence>MKKTLIVLGIILAVSIVAYLVVIFSYVVNFGATWSCEQGDWGTFGDFVGGTLNPLFSFMALIAILITIVLQSKELEQTRIELARTAEANEKQSIYLASQQQRDDIYRLISKLAERINNTYNKNHLPNEHSIYTALIGPLNVNDNDAYFTLTGEMLNPQSSGYSRVKYIESDLKSLASLLDEYEVISSKISSKPTPLRSFYVNEYSHMVKVFCDEKWFDEALIEYYSK</sequence>
<dbReference type="HOGENOM" id="CLU_1085299_0_0_7"/>
<keyword evidence="3" id="KW-1185">Reference proteome</keyword>
<keyword evidence="1" id="KW-0812">Transmembrane</keyword>
<name>C0QF03_DESAH</name>
<accession>C0QF03</accession>
<dbReference type="OrthoDB" id="6678638at2"/>
<dbReference type="eggNOG" id="ENOG5033BR5">
    <property type="taxonomic scope" value="Bacteria"/>
</dbReference>
<dbReference type="Proteomes" id="UP000000442">
    <property type="component" value="Chromosome"/>
</dbReference>
<dbReference type="STRING" id="177437.HRM2_44480"/>
<keyword evidence="1" id="KW-0472">Membrane</keyword>
<reference evidence="2 3" key="1">
    <citation type="journal article" date="2009" name="Environ. Microbiol.">
        <title>Genome sequence of Desulfobacterium autotrophicum HRM2, a marine sulfate reducer oxidizing organic carbon completely to carbon dioxide.</title>
        <authorList>
            <person name="Strittmatter A.W."/>
            <person name="Liesegang H."/>
            <person name="Rabus R."/>
            <person name="Decker I."/>
            <person name="Amann J."/>
            <person name="Andres S."/>
            <person name="Henne A."/>
            <person name="Fricke W.F."/>
            <person name="Martinez-Arias R."/>
            <person name="Bartels D."/>
            <person name="Goesmann A."/>
            <person name="Krause L."/>
            <person name="Puehler A."/>
            <person name="Klenk H.P."/>
            <person name="Richter M."/>
            <person name="Schuler M."/>
            <person name="Gloeckner F.O."/>
            <person name="Meyerdierks A."/>
            <person name="Gottschalk G."/>
            <person name="Amann R."/>
        </authorList>
    </citation>
    <scope>NUCLEOTIDE SEQUENCE [LARGE SCALE GENOMIC DNA]</scope>
    <source>
        <strain evidence="3">ATCC 43914 / DSM 3382 / HRM2</strain>
    </source>
</reference>
<feature type="transmembrane region" description="Helical" evidence="1">
    <location>
        <begin position="5"/>
        <end position="27"/>
    </location>
</feature>
<proteinExistence type="predicted"/>
<dbReference type="AlphaFoldDB" id="C0QF03"/>
<dbReference type="KEGG" id="dat:HRM2_44480"/>